<gene>
    <name evidence="1" type="ORF">NAPIS_ORF02568</name>
</gene>
<name>T0M8V6_9MICR</name>
<sequence>MFILFMLLLYNRTEEISVNILYEKLLEPQIEQIHKQVIQTIIDRYNLFLSQTNIILKLEELKSFSSFALDNKYYKLKKHGGTSDLTSRMEDIIDLKGNYVVIASSPDDAIDDLYHEMKNPCMSKYITSFSSISAMDSDTLTYLILALQRWASKLFDYDMPNVFKNFKIEDLSKLSNHLTKTNFINSLYSCKKKPYNSNLQNYSDNTNFNEQFKNIVQTAEVDFNKNKIFDDFKISDNENNINYKSNKKSKSQISDKLVTEIVNRVKKELELKNLSKQKRKKTININ</sequence>
<dbReference type="AlphaFoldDB" id="T0M8V6"/>
<dbReference type="Proteomes" id="UP000053780">
    <property type="component" value="Unassembled WGS sequence"/>
</dbReference>
<accession>T0M8V6</accession>
<dbReference type="VEuPathDB" id="MicrosporidiaDB:NAPIS_ORF02568"/>
<evidence type="ECO:0000313" key="1">
    <source>
        <dbReference type="EMBL" id="EQB59871.1"/>
    </source>
</evidence>
<dbReference type="OrthoDB" id="10616767at2759"/>
<reference evidence="1 2" key="1">
    <citation type="journal article" date="2013" name="BMC Genomics">
        <title>Genome sequencing and comparative genomics of honey bee microsporidia, Nosema apis reveal novel insights into host-parasite interactions.</title>
        <authorList>
            <person name="Chen Yp."/>
            <person name="Pettis J.S."/>
            <person name="Zhao Y."/>
            <person name="Liu X."/>
            <person name="Tallon L.J."/>
            <person name="Sadzewicz L.D."/>
            <person name="Li R."/>
            <person name="Zheng H."/>
            <person name="Huang S."/>
            <person name="Zhang X."/>
            <person name="Hamilton M.C."/>
            <person name="Pernal S.F."/>
            <person name="Melathopoulos A.P."/>
            <person name="Yan X."/>
            <person name="Evans J.D."/>
        </authorList>
    </citation>
    <scope>NUCLEOTIDE SEQUENCE [LARGE SCALE GENOMIC DNA]</scope>
    <source>
        <strain evidence="1 2">BRL 01</strain>
    </source>
</reference>
<dbReference type="HOGENOM" id="CLU_973486_0_0_1"/>
<keyword evidence="2" id="KW-1185">Reference proteome</keyword>
<protein>
    <submittedName>
        <fullName evidence="1">Uncharacterized protein</fullName>
    </submittedName>
</protein>
<dbReference type="EMBL" id="KE647357">
    <property type="protein sequence ID" value="EQB59871.1"/>
    <property type="molecule type" value="Genomic_DNA"/>
</dbReference>
<evidence type="ECO:0000313" key="2">
    <source>
        <dbReference type="Proteomes" id="UP000053780"/>
    </source>
</evidence>
<proteinExistence type="predicted"/>
<organism evidence="1 2">
    <name type="scientific">Vairimorpha apis BRL 01</name>
    <dbReference type="NCBI Taxonomy" id="1037528"/>
    <lineage>
        <taxon>Eukaryota</taxon>
        <taxon>Fungi</taxon>
        <taxon>Fungi incertae sedis</taxon>
        <taxon>Microsporidia</taxon>
        <taxon>Nosematidae</taxon>
        <taxon>Vairimorpha</taxon>
    </lineage>
</organism>